<dbReference type="STRING" id="1908237.BEN47_11670"/>
<feature type="compositionally biased region" description="Low complexity" evidence="1">
    <location>
        <begin position="57"/>
        <end position="69"/>
    </location>
</feature>
<evidence type="ECO:0000313" key="2">
    <source>
        <dbReference type="EMBL" id="OGX87132.1"/>
    </source>
</evidence>
<accession>A0A1G1T8C5</accession>
<reference evidence="2 3" key="1">
    <citation type="submission" date="2016-08" db="EMBL/GenBank/DDBJ databases">
        <title>Hymenobacter coccineus sp. nov., Hymenobacter lapidarius sp. nov. and Hymenobacter glacialis sp. nov., isolated from Antarctic soil.</title>
        <authorList>
            <person name="Sedlacek I."/>
            <person name="Kralova S."/>
            <person name="Kyrova K."/>
            <person name="Maslanova I."/>
            <person name="Stankova E."/>
            <person name="Vrbovska V."/>
            <person name="Nemec M."/>
            <person name="Bartak M."/>
            <person name="Svec P."/>
            <person name="Busse H.-J."/>
            <person name="Pantucek R."/>
        </authorList>
    </citation>
    <scope>NUCLEOTIDE SEQUENCE [LARGE SCALE GENOMIC DNA]</scope>
    <source>
        <strain evidence="2 3">CCM 8643</strain>
    </source>
</reference>
<feature type="region of interest" description="Disordered" evidence="1">
    <location>
        <begin position="109"/>
        <end position="132"/>
    </location>
</feature>
<sequence>MAKNLYGKPQILPPRPRIPVSEEDRREAFAGMGGEQTKIASETAIAATSEPLPVPAPATADPAPESTPARAPIEEPAPVLVEASPVLPVAAASPQPVADLVAAAPVAVASAAASRPRGRKPAPADAPASPAVKSMKMLQSDWQEIRRLLPDISPGTDMPTNILTYLHAAHRHYETHLRKTGKLVPGN</sequence>
<dbReference type="OrthoDB" id="885548at2"/>
<feature type="region of interest" description="Disordered" evidence="1">
    <location>
        <begin position="1"/>
        <end position="75"/>
    </location>
</feature>
<dbReference type="EMBL" id="MDZB01000092">
    <property type="protein sequence ID" value="OGX87132.1"/>
    <property type="molecule type" value="Genomic_DNA"/>
</dbReference>
<feature type="compositionally biased region" description="Low complexity" evidence="1">
    <location>
        <begin position="109"/>
        <end position="131"/>
    </location>
</feature>
<dbReference type="Proteomes" id="UP000176294">
    <property type="component" value="Unassembled WGS sequence"/>
</dbReference>
<dbReference type="AlphaFoldDB" id="A0A1G1T8C5"/>
<organism evidence="2 3">
    <name type="scientific">Hymenobacter lapidarius</name>
    <dbReference type="NCBI Taxonomy" id="1908237"/>
    <lineage>
        <taxon>Bacteria</taxon>
        <taxon>Pseudomonadati</taxon>
        <taxon>Bacteroidota</taxon>
        <taxon>Cytophagia</taxon>
        <taxon>Cytophagales</taxon>
        <taxon>Hymenobacteraceae</taxon>
        <taxon>Hymenobacter</taxon>
    </lineage>
</organism>
<evidence type="ECO:0000256" key="1">
    <source>
        <dbReference type="SAM" id="MobiDB-lite"/>
    </source>
</evidence>
<dbReference type="RefSeq" id="WP_070726512.1">
    <property type="nucleotide sequence ID" value="NZ_MDZB01000092.1"/>
</dbReference>
<proteinExistence type="predicted"/>
<gene>
    <name evidence="2" type="ORF">BEN47_11670</name>
</gene>
<name>A0A1G1T8C5_9BACT</name>
<protein>
    <submittedName>
        <fullName evidence="2">Uncharacterized protein</fullName>
    </submittedName>
</protein>
<evidence type="ECO:0000313" key="3">
    <source>
        <dbReference type="Proteomes" id="UP000176294"/>
    </source>
</evidence>
<comment type="caution">
    <text evidence="2">The sequence shown here is derived from an EMBL/GenBank/DDBJ whole genome shotgun (WGS) entry which is preliminary data.</text>
</comment>
<keyword evidence="3" id="KW-1185">Reference proteome</keyword>